<accession>A0A0G2EH32</accession>
<feature type="region of interest" description="Disordered" evidence="1">
    <location>
        <begin position="844"/>
        <end position="863"/>
    </location>
</feature>
<feature type="region of interest" description="Disordered" evidence="1">
    <location>
        <begin position="291"/>
        <end position="317"/>
    </location>
</feature>
<dbReference type="Proteomes" id="UP000053317">
    <property type="component" value="Unassembled WGS sequence"/>
</dbReference>
<comment type="caution">
    <text evidence="2">The sequence shown here is derived from an EMBL/GenBank/DDBJ whole genome shotgun (WGS) entry which is preliminary data.</text>
</comment>
<feature type="compositionally biased region" description="Basic and acidic residues" evidence="1">
    <location>
        <begin position="140"/>
        <end position="150"/>
    </location>
</feature>
<proteinExistence type="predicted"/>
<organism evidence="2 3">
    <name type="scientific">Phaeomoniella chlamydospora</name>
    <name type="common">Phaeoacremonium chlamydosporum</name>
    <dbReference type="NCBI Taxonomy" id="158046"/>
    <lineage>
        <taxon>Eukaryota</taxon>
        <taxon>Fungi</taxon>
        <taxon>Dikarya</taxon>
        <taxon>Ascomycota</taxon>
        <taxon>Pezizomycotina</taxon>
        <taxon>Eurotiomycetes</taxon>
        <taxon>Chaetothyriomycetidae</taxon>
        <taxon>Phaeomoniellales</taxon>
        <taxon>Phaeomoniellaceae</taxon>
        <taxon>Phaeomoniella</taxon>
    </lineage>
</organism>
<protein>
    <submittedName>
        <fullName evidence="2">Putative conserved serine-threonine rich protein</fullName>
    </submittedName>
</protein>
<feature type="region of interest" description="Disordered" evidence="1">
    <location>
        <begin position="403"/>
        <end position="432"/>
    </location>
</feature>
<keyword evidence="3" id="KW-1185">Reference proteome</keyword>
<feature type="compositionally biased region" description="Basic and acidic residues" evidence="1">
    <location>
        <begin position="194"/>
        <end position="221"/>
    </location>
</feature>
<dbReference type="EMBL" id="LCWF01000084">
    <property type="protein sequence ID" value="KKY21526.1"/>
    <property type="molecule type" value="Genomic_DNA"/>
</dbReference>
<evidence type="ECO:0000256" key="1">
    <source>
        <dbReference type="SAM" id="MobiDB-lite"/>
    </source>
</evidence>
<feature type="compositionally biased region" description="Polar residues" evidence="1">
    <location>
        <begin position="406"/>
        <end position="431"/>
    </location>
</feature>
<gene>
    <name evidence="2" type="ORF">UCRPC4_g03630</name>
</gene>
<dbReference type="OrthoDB" id="3946750at2759"/>
<feature type="compositionally biased region" description="Polar residues" evidence="1">
    <location>
        <begin position="222"/>
        <end position="258"/>
    </location>
</feature>
<evidence type="ECO:0000313" key="3">
    <source>
        <dbReference type="Proteomes" id="UP000053317"/>
    </source>
</evidence>
<reference evidence="2 3" key="1">
    <citation type="submission" date="2015-05" db="EMBL/GenBank/DDBJ databases">
        <title>Distinctive expansion of gene families associated with plant cell wall degradation and secondary metabolism in the genomes of grapevine trunk pathogens.</title>
        <authorList>
            <person name="Lawrence D.P."/>
            <person name="Travadon R."/>
            <person name="Rolshausen P.E."/>
            <person name="Baumgartner K."/>
        </authorList>
    </citation>
    <scope>NUCLEOTIDE SEQUENCE [LARGE SCALE GENOMIC DNA]</scope>
    <source>
        <strain evidence="2">UCRPC4</strain>
    </source>
</reference>
<feature type="region of interest" description="Disordered" evidence="1">
    <location>
        <begin position="140"/>
        <end position="272"/>
    </location>
</feature>
<reference evidence="2 3" key="2">
    <citation type="submission" date="2015-05" db="EMBL/GenBank/DDBJ databases">
        <authorList>
            <person name="Morales-Cruz A."/>
            <person name="Amrine K.C."/>
            <person name="Cantu D."/>
        </authorList>
    </citation>
    <scope>NUCLEOTIDE SEQUENCE [LARGE SCALE GENOMIC DNA]</scope>
    <source>
        <strain evidence="2">UCRPC4</strain>
    </source>
</reference>
<feature type="region of interest" description="Disordered" evidence="1">
    <location>
        <begin position="1"/>
        <end position="20"/>
    </location>
</feature>
<name>A0A0G2EH32_PHACM</name>
<feature type="compositionally biased region" description="Basic and acidic residues" evidence="1">
    <location>
        <begin position="166"/>
        <end position="184"/>
    </location>
</feature>
<sequence>MRRRALWDKGPTTDKTSSHWPWPGPRWVRRLCADGDYIPTGTSCSGNHGRRTQLWSSKRRGNKKFIEETYRSQPTTFEEEFEAFKSQVDENPYEAIFGKKGNDSGSKNHFFSWFRHQPEEEQISQKHVKGESFVKDNQDLHNHEQPDRQDQNIPQNGNPKPCSFDKPVRDPETRLDFADDEYRYDPISMRKVRRQESSHTARTKVPPEDGQQRKAEEDRLDSTQSTFPESSNKAANDSPGCSNTLNETAGKETSAQTHNGHEHTDELFSGTTYETSDRVKDISTNLFNSQGPNGRSWLAKEGFGSDLPTSTEGSKDRLSVDDRIVPALDRVNAASVSDPGVSSRSSIKKREALERDYNSCIPEDGTFVSDFLPRKEKFQPHSIHGANRPPERDSLSSASAIAINPTDESGLSPVTPNDRTIKTTTNASSKVSMIETPEAMKEQDKAIARTLQMKQAAAAIEERERTVRFRDLKLARELKHLYEDHYGPISIEHHQVPSKKIVHNHGDSEIAQAATLNMQQDIAGTAESERTVRFRDMKIAAKIRDLYEEHYGKIGQDANPVDTPDLQVKLAELSTSDPNPDLLNAAVRSHETSDIERLTEAIRKTTLEVDGLDNMASQRGKIVSDVTLAAENLEAFTAKARLTLQDVLPSTTSESDHYKQAPDLGHPVLYKILALDPLTGKMKLADTSSSMFDADEKVAHPADILSKLNNTAKFLPYFNMLQKQGYEVTTGSGDVLIFKRVRPPPSQESPDQITQIDTIANGLTKQSSNNTVNDEVLQRKTENFSPIIRREEPVFSGGRNNERYGKPKTEKSSFETIKRVLLGGSITAALCYLIGAGTEILRGDAPPLQATRRPGIYSTEDSR</sequence>
<dbReference type="AlphaFoldDB" id="A0A0G2EH32"/>
<evidence type="ECO:0000313" key="2">
    <source>
        <dbReference type="EMBL" id="KKY21526.1"/>
    </source>
</evidence>